<evidence type="ECO:0000259" key="1">
    <source>
        <dbReference type="Pfam" id="PF07995"/>
    </source>
</evidence>
<keyword evidence="5" id="KW-1185">Reference proteome</keyword>
<accession>A0A375HQA7</accession>
<geneLocation type="plasmid" evidence="3">
    <name>II</name>
</geneLocation>
<feature type="domain" description="Glucose/Sorbosone dehydrogenase" evidence="1">
    <location>
        <begin position="163"/>
        <end position="452"/>
    </location>
</feature>
<name>A0A375HQA7_9BURK</name>
<geneLocation type="plasmid" evidence="4">
    <name>ii</name>
</geneLocation>
<dbReference type="EMBL" id="OFTC01000036">
    <property type="protein sequence ID" value="SOZ38791.1"/>
    <property type="molecule type" value="Genomic_DNA"/>
</dbReference>
<dbReference type="Proteomes" id="UP000256710">
    <property type="component" value="Unassembled WGS sequence"/>
</dbReference>
<reference evidence="4 5" key="1">
    <citation type="submission" date="2018-01" db="EMBL/GenBank/DDBJ databases">
        <authorList>
            <person name="Clerissi C."/>
        </authorList>
    </citation>
    <scope>NUCLEOTIDE SEQUENCE [LARGE SCALE GENOMIC DNA]</scope>
    <source>
        <strain evidence="2">Cupriavidus taiwanensis STM 6082</strain>
        <strain evidence="3">Cupriavidus taiwanensis STM 6160</strain>
        <plasmid evidence="4">ii</plasmid>
        <plasmid evidence="3">II</plasmid>
    </source>
</reference>
<proteinExistence type="predicted"/>
<dbReference type="RefSeq" id="WP_018008547.1">
    <property type="nucleotide sequence ID" value="NZ_AQUR01000106.1"/>
</dbReference>
<dbReference type="InterPro" id="IPR012938">
    <property type="entry name" value="Glc/Sorbosone_DH"/>
</dbReference>
<dbReference type="SUPFAM" id="SSF50952">
    <property type="entry name" value="Soluble quinoprotein glucose dehydrogenase"/>
    <property type="match status" value="1"/>
</dbReference>
<dbReference type="PROSITE" id="PS51257">
    <property type="entry name" value="PROKAR_LIPOPROTEIN"/>
    <property type="match status" value="1"/>
</dbReference>
<dbReference type="Proteomes" id="UP000255168">
    <property type="component" value="Plasmid II"/>
</dbReference>
<protein>
    <recommendedName>
        <fullName evidence="1">Glucose/Sorbosone dehydrogenase domain-containing protein</fullName>
    </recommendedName>
</protein>
<gene>
    <name evidence="2" type="ORF">CBM2605_B130088</name>
    <name evidence="3" type="ORF">CBM2607_MP20215</name>
</gene>
<evidence type="ECO:0000313" key="2">
    <source>
        <dbReference type="EMBL" id="SOZ38791.1"/>
    </source>
</evidence>
<dbReference type="PANTHER" id="PTHR19328">
    <property type="entry name" value="HEDGEHOG-INTERACTING PROTEIN"/>
    <property type="match status" value="1"/>
</dbReference>
<evidence type="ECO:0000313" key="4">
    <source>
        <dbReference type="Proteomes" id="UP000255168"/>
    </source>
</evidence>
<dbReference type="PANTHER" id="PTHR19328:SF75">
    <property type="entry name" value="ALDOSE SUGAR DEHYDROGENASE YLII"/>
    <property type="match status" value="1"/>
</dbReference>
<organism evidence="3 4">
    <name type="scientific">Cupriavidus neocaledonicus</name>
    <dbReference type="NCBI Taxonomy" id="1040979"/>
    <lineage>
        <taxon>Bacteria</taxon>
        <taxon>Pseudomonadati</taxon>
        <taxon>Pseudomonadota</taxon>
        <taxon>Betaproteobacteria</taxon>
        <taxon>Burkholderiales</taxon>
        <taxon>Burkholderiaceae</taxon>
        <taxon>Cupriavidus</taxon>
    </lineage>
</organism>
<dbReference type="InterPro" id="IPR011041">
    <property type="entry name" value="Quinoprot_gluc/sorb_DH_b-prop"/>
</dbReference>
<sequence length="502" mass="50288">MPDALRHAFRRFAIACCLGLAACGGGGGGDSAGAGDAGGAGGGGAGGGGSGGAGGNGALTLAVSGLPAGTQAAITVSGPGQFRQAVVQSTTLSNLPPGSYTISAAEVLTGSALRRPQPPSQVVAVAAGAGATASVAYGAPQSMQLSLTQVAGEFSAPIFLSAPAGDARLFVVERAGRIRIVRDGVLLATPFLDIAALTTTDGERGLLSMAFDPDYAANGRFYVYYTDTSGAITIARYQVSATNPDLADATGTVLLSIPHPTFSNHNGGQLAFGPDRMLYIGTGDGGGGGDPAGNAQNPATLLGKMLRIDVSGAAGYGVPAGNPLLGQSGSRGEIWALGLRNPWRFAFDAGSLYIADVGQGLREEVDVAPSASAGLNYGWNLTEGSACVGATTCDKSGLTMPVFEYGHEAGGCAIVGGYVYRGSASPALQGRYFYSDLCTGRLHSFVYRDGAAAEPVEWNVTVPGSVFSFGVDGAQALYVMADPGTSANSGRVYRIDASGGTP</sequence>
<dbReference type="EMBL" id="LT984807">
    <property type="protein sequence ID" value="SPD59563.1"/>
    <property type="molecule type" value="Genomic_DNA"/>
</dbReference>
<dbReference type="Gene3D" id="2.120.10.30">
    <property type="entry name" value="TolB, C-terminal domain"/>
    <property type="match status" value="1"/>
</dbReference>
<evidence type="ECO:0000313" key="3">
    <source>
        <dbReference type="EMBL" id="SPD59563.1"/>
    </source>
</evidence>
<keyword evidence="3" id="KW-0614">Plasmid</keyword>
<evidence type="ECO:0000313" key="5">
    <source>
        <dbReference type="Proteomes" id="UP000256710"/>
    </source>
</evidence>
<dbReference type="AlphaFoldDB" id="A0A375HQA7"/>
<dbReference type="InterPro" id="IPR011042">
    <property type="entry name" value="6-blade_b-propeller_TolB-like"/>
</dbReference>
<dbReference type="Pfam" id="PF07995">
    <property type="entry name" value="GSDH"/>
    <property type="match status" value="1"/>
</dbReference>